<name>A0AAE1P181_9EUCA</name>
<keyword evidence="3 5" id="KW-0560">Oxidoreductase</keyword>
<reference evidence="7" key="1">
    <citation type="submission" date="2023-11" db="EMBL/GenBank/DDBJ databases">
        <title>Genome assemblies of two species of porcelain crab, Petrolisthes cinctipes and Petrolisthes manimaculis (Anomura: Porcellanidae).</title>
        <authorList>
            <person name="Angst P."/>
        </authorList>
    </citation>
    <scope>NUCLEOTIDE SEQUENCE</scope>
    <source>
        <strain evidence="7">PB745_02</strain>
        <tissue evidence="7">Gill</tissue>
    </source>
</reference>
<dbReference type="PROSITE" id="PS00687">
    <property type="entry name" value="ALDEHYDE_DEHYDR_GLU"/>
    <property type="match status" value="1"/>
</dbReference>
<evidence type="ECO:0000256" key="1">
    <source>
        <dbReference type="ARBA" id="ARBA00005176"/>
    </source>
</evidence>
<organism evidence="7 8">
    <name type="scientific">Petrolisthes manimaculis</name>
    <dbReference type="NCBI Taxonomy" id="1843537"/>
    <lineage>
        <taxon>Eukaryota</taxon>
        <taxon>Metazoa</taxon>
        <taxon>Ecdysozoa</taxon>
        <taxon>Arthropoda</taxon>
        <taxon>Crustacea</taxon>
        <taxon>Multicrustacea</taxon>
        <taxon>Malacostraca</taxon>
        <taxon>Eumalacostraca</taxon>
        <taxon>Eucarida</taxon>
        <taxon>Decapoda</taxon>
        <taxon>Pleocyemata</taxon>
        <taxon>Anomura</taxon>
        <taxon>Galatheoidea</taxon>
        <taxon>Porcellanidae</taxon>
        <taxon>Petrolisthes</taxon>
    </lineage>
</organism>
<dbReference type="GO" id="GO:0009450">
    <property type="term" value="P:gamma-aminobutyric acid catabolic process"/>
    <property type="evidence" value="ECO:0007669"/>
    <property type="project" value="TreeGrafter"/>
</dbReference>
<dbReference type="PANTHER" id="PTHR43353">
    <property type="entry name" value="SUCCINATE-SEMIALDEHYDE DEHYDROGENASE, MITOCHONDRIAL"/>
    <property type="match status" value="1"/>
</dbReference>
<evidence type="ECO:0000256" key="5">
    <source>
        <dbReference type="RuleBase" id="RU003345"/>
    </source>
</evidence>
<dbReference type="InterPro" id="IPR016162">
    <property type="entry name" value="Ald_DH_N"/>
</dbReference>
<dbReference type="GO" id="GO:0005739">
    <property type="term" value="C:mitochondrion"/>
    <property type="evidence" value="ECO:0007669"/>
    <property type="project" value="TreeGrafter"/>
</dbReference>
<dbReference type="AlphaFoldDB" id="A0AAE1P181"/>
<dbReference type="GO" id="GO:0004777">
    <property type="term" value="F:succinate-semialdehyde dehydrogenase (NAD+) activity"/>
    <property type="evidence" value="ECO:0007669"/>
    <property type="project" value="TreeGrafter"/>
</dbReference>
<comment type="similarity">
    <text evidence="2 5">Belongs to the aldehyde dehydrogenase family.</text>
</comment>
<dbReference type="InterPro" id="IPR029510">
    <property type="entry name" value="Ald_DH_CS_GLU"/>
</dbReference>
<dbReference type="PANTHER" id="PTHR43353:SF5">
    <property type="entry name" value="SUCCINATE-SEMIALDEHYDE DEHYDROGENASE, MITOCHONDRIAL"/>
    <property type="match status" value="1"/>
</dbReference>
<dbReference type="Pfam" id="PF00171">
    <property type="entry name" value="Aldedh"/>
    <property type="match status" value="1"/>
</dbReference>
<dbReference type="FunFam" id="3.40.309.10:FF:000004">
    <property type="entry name" value="Succinate-semialdehyde dehydrogenase I"/>
    <property type="match status" value="1"/>
</dbReference>
<evidence type="ECO:0000313" key="7">
    <source>
        <dbReference type="EMBL" id="KAK4298735.1"/>
    </source>
</evidence>
<evidence type="ECO:0000313" key="8">
    <source>
        <dbReference type="Proteomes" id="UP001292094"/>
    </source>
</evidence>
<sequence>MMLRSVTGVCCLRRSIIGVRYVSSLVHNKAYIDGGWVEAQSGNVFPVNNPANGEVLSHVADMCESDTQTAIDAAHNAFVTWKTTTAKERSVLLRRWYELVETHKTDLAHLMTSECGKPLAEAHGEVSYGSSFLEFYAEEARRIYGEVVPSPHPSKEILFIRQPIGVASLITPWNFPIAMITRKAGAALASGCTCVVKPAEDTPLSALAIAHLAHQAGIPPGVFNVVTSSRANTPDVGKLMCTSPKVAGVSFTGSTAVGKLLYEWCSVGVKRIGLELGGNAVFIVFNSANVTAAVDGLINAKFRNAGQTCISANRILVQSGIYEEFLSSLKAAMMDRLVVGDGAKEGVNQGPLINDNQFRRVERVVERVVSESVSCGAELVLGGHGHELGGLFYSPTILTHVNKHMPCFNEEIFGPIVAIKKFETEDEAITEANCTNHGLASYFYSQDVSQTWRVGRQLEAGMVGINEGLISCCEGAFGGIKQSGLGREGSRHGIDDYTYIKYLCFGGIN</sequence>
<dbReference type="InterPro" id="IPR015590">
    <property type="entry name" value="Aldehyde_DH_dom"/>
</dbReference>
<evidence type="ECO:0000256" key="2">
    <source>
        <dbReference type="ARBA" id="ARBA00009986"/>
    </source>
</evidence>
<keyword evidence="8" id="KW-1185">Reference proteome</keyword>
<protein>
    <recommendedName>
        <fullName evidence="6">Aldehyde dehydrogenase domain-containing protein</fullName>
    </recommendedName>
</protein>
<dbReference type="EMBL" id="JAWZYT010003375">
    <property type="protein sequence ID" value="KAK4298735.1"/>
    <property type="molecule type" value="Genomic_DNA"/>
</dbReference>
<evidence type="ECO:0000256" key="3">
    <source>
        <dbReference type="ARBA" id="ARBA00023002"/>
    </source>
</evidence>
<comment type="caution">
    <text evidence="7">The sequence shown here is derived from an EMBL/GenBank/DDBJ whole genome shotgun (WGS) entry which is preliminary data.</text>
</comment>
<feature type="domain" description="Aldehyde dehydrogenase" evidence="6">
    <location>
        <begin position="36"/>
        <end position="502"/>
    </location>
</feature>
<evidence type="ECO:0000256" key="4">
    <source>
        <dbReference type="PROSITE-ProRule" id="PRU10007"/>
    </source>
</evidence>
<gene>
    <name evidence="7" type="ORF">Pmani_028939</name>
</gene>
<dbReference type="Gene3D" id="3.40.309.10">
    <property type="entry name" value="Aldehyde Dehydrogenase, Chain A, domain 2"/>
    <property type="match status" value="1"/>
</dbReference>
<accession>A0AAE1P181</accession>
<evidence type="ECO:0000259" key="6">
    <source>
        <dbReference type="Pfam" id="PF00171"/>
    </source>
</evidence>
<dbReference type="InterPro" id="IPR016163">
    <property type="entry name" value="Ald_DH_C"/>
</dbReference>
<feature type="active site" evidence="4">
    <location>
        <position position="275"/>
    </location>
</feature>
<dbReference type="FunFam" id="3.40.605.10:FF:000005">
    <property type="entry name" value="Succinate-semialdehyde dehydrogenase I"/>
    <property type="match status" value="1"/>
</dbReference>
<dbReference type="InterPro" id="IPR016161">
    <property type="entry name" value="Ald_DH/histidinol_DH"/>
</dbReference>
<dbReference type="InterPro" id="IPR050740">
    <property type="entry name" value="Aldehyde_DH_Superfamily"/>
</dbReference>
<dbReference type="CDD" id="cd07103">
    <property type="entry name" value="ALDH_F5_SSADH_GabD"/>
    <property type="match status" value="1"/>
</dbReference>
<dbReference type="SUPFAM" id="SSF53720">
    <property type="entry name" value="ALDH-like"/>
    <property type="match status" value="1"/>
</dbReference>
<dbReference type="Proteomes" id="UP001292094">
    <property type="component" value="Unassembled WGS sequence"/>
</dbReference>
<proteinExistence type="inferred from homology"/>
<comment type="pathway">
    <text evidence="1">Amino-acid degradation; 4-aminobutanoate degradation.</text>
</comment>
<dbReference type="Gene3D" id="3.40.605.10">
    <property type="entry name" value="Aldehyde Dehydrogenase, Chain A, domain 1"/>
    <property type="match status" value="1"/>
</dbReference>